<protein>
    <submittedName>
        <fullName evidence="2">Uncharacterized protein</fullName>
    </submittedName>
</protein>
<gene>
    <name evidence="2" type="ORF">C5T88_02100</name>
</gene>
<evidence type="ECO:0000313" key="3">
    <source>
        <dbReference type="Proteomes" id="UP000239250"/>
    </source>
</evidence>
<sequence>MTTIPIDTVSNNSGLKSFKWLNNVMNLRLFCLCLVQLVNIFYVKKTVIIRLQKKLKNLNKKLLKIKVLSSFFDIYFDKFANHSMFNNSFSLHLSIVVFLILKI</sequence>
<organism evidence="2 3">
    <name type="scientific">Williamsoniiplasma luminosum</name>
    <dbReference type="NCBI Taxonomy" id="214888"/>
    <lineage>
        <taxon>Bacteria</taxon>
        <taxon>Bacillati</taxon>
        <taxon>Mycoplasmatota</taxon>
        <taxon>Mollicutes</taxon>
        <taxon>Entomoplasmatales</taxon>
        <taxon>Williamsoniiplasma</taxon>
    </lineage>
</organism>
<reference evidence="3" key="1">
    <citation type="submission" date="2018-02" db="EMBL/GenBank/DDBJ databases">
        <title>Firefly genomes illuminate parallel origins of bioluminescence in beetles.</title>
        <authorList>
            <person name="Fallon T.R."/>
            <person name="Lower S.E.S."/>
            <person name="Behringer M."/>
            <person name="Weng J.-K."/>
        </authorList>
    </citation>
    <scope>NUCLEOTIDE SEQUENCE [LARGE SCALE GENOMIC DNA]</scope>
</reference>
<feature type="transmembrane region" description="Helical" evidence="1">
    <location>
        <begin position="20"/>
        <end position="42"/>
    </location>
</feature>
<evidence type="ECO:0000256" key="1">
    <source>
        <dbReference type="SAM" id="Phobius"/>
    </source>
</evidence>
<proteinExistence type="predicted"/>
<name>A0A2S0NK31_9MOLU</name>
<keyword evidence="1" id="KW-1133">Transmembrane helix</keyword>
<dbReference type="Proteomes" id="UP000239250">
    <property type="component" value="Chromosome"/>
</dbReference>
<evidence type="ECO:0000313" key="2">
    <source>
        <dbReference type="EMBL" id="AVP49368.1"/>
    </source>
</evidence>
<dbReference type="EMBL" id="CP027019">
    <property type="protein sequence ID" value="AVP49368.1"/>
    <property type="molecule type" value="Genomic_DNA"/>
</dbReference>
<keyword evidence="1" id="KW-0472">Membrane</keyword>
<keyword evidence="1" id="KW-0812">Transmembrane</keyword>
<accession>A0A2S0NK31</accession>
<dbReference type="AlphaFoldDB" id="A0A2S0NK31"/>